<feature type="region of interest" description="Disordered" evidence="1">
    <location>
        <begin position="29"/>
        <end position="57"/>
    </location>
</feature>
<feature type="chain" id="PRO_5047447204" evidence="2">
    <location>
        <begin position="30"/>
        <end position="183"/>
    </location>
</feature>
<name>A0ABS2PMJ6_9STRE</name>
<proteinExistence type="predicted"/>
<feature type="compositionally biased region" description="Low complexity" evidence="1">
    <location>
        <begin position="29"/>
        <end position="56"/>
    </location>
</feature>
<dbReference type="RefSeq" id="WP_205017529.1">
    <property type="nucleotide sequence ID" value="NZ_JAFBEI010000031.1"/>
</dbReference>
<feature type="signal peptide" evidence="2">
    <location>
        <begin position="1"/>
        <end position="29"/>
    </location>
</feature>
<dbReference type="EMBL" id="JAFBEI010000031">
    <property type="protein sequence ID" value="MBM7636660.1"/>
    <property type="molecule type" value="Genomic_DNA"/>
</dbReference>
<keyword evidence="2" id="KW-0732">Signal</keyword>
<evidence type="ECO:0000313" key="4">
    <source>
        <dbReference type="Proteomes" id="UP000809081"/>
    </source>
</evidence>
<sequence length="183" mass="19579">MKKIITVILVTLSGALLLALPFNNKTSSAASVSQESSQTKSSPISSGDNQQSQSDSSVEDAWLVGNPILDQAVETIEASKLGDEIEAISNPTIKDLMYFFFASGEDPRNSTYLEGEFFANRFVIIGDTPKGEFPPLGASLPGYEGVVTTGTREGKPCSFSTTDMAQSTDKAEVIATWLALRDN</sequence>
<protein>
    <submittedName>
        <fullName evidence="3">Uncharacterized protein</fullName>
    </submittedName>
</protein>
<comment type="caution">
    <text evidence="3">The sequence shown here is derived from an EMBL/GenBank/DDBJ whole genome shotgun (WGS) entry which is preliminary data.</text>
</comment>
<dbReference type="Proteomes" id="UP000809081">
    <property type="component" value="Unassembled WGS sequence"/>
</dbReference>
<keyword evidence="4" id="KW-1185">Reference proteome</keyword>
<accession>A0ABS2PMJ6</accession>
<organism evidence="3 4">
    <name type="scientific">Streptococcus saliviloxodontae</name>
    <dbReference type="NCBI Taxonomy" id="1349416"/>
    <lineage>
        <taxon>Bacteria</taxon>
        <taxon>Bacillati</taxon>
        <taxon>Bacillota</taxon>
        <taxon>Bacilli</taxon>
        <taxon>Lactobacillales</taxon>
        <taxon>Streptococcaceae</taxon>
        <taxon>Streptococcus</taxon>
    </lineage>
</organism>
<evidence type="ECO:0000256" key="2">
    <source>
        <dbReference type="SAM" id="SignalP"/>
    </source>
</evidence>
<evidence type="ECO:0000313" key="3">
    <source>
        <dbReference type="EMBL" id="MBM7636660.1"/>
    </source>
</evidence>
<reference evidence="3 4" key="1">
    <citation type="submission" date="2021-01" db="EMBL/GenBank/DDBJ databases">
        <title>Genomic Encyclopedia of Type Strains, Phase IV (KMG-IV): sequencing the most valuable type-strain genomes for metagenomic binning, comparative biology and taxonomic classification.</title>
        <authorList>
            <person name="Goeker M."/>
        </authorList>
    </citation>
    <scope>NUCLEOTIDE SEQUENCE [LARGE SCALE GENOMIC DNA]</scope>
    <source>
        <strain evidence="3 4">DSM 27513</strain>
    </source>
</reference>
<gene>
    <name evidence="3" type="ORF">JOC31_001484</name>
</gene>
<evidence type="ECO:0000256" key="1">
    <source>
        <dbReference type="SAM" id="MobiDB-lite"/>
    </source>
</evidence>